<name>A0A1B2DHA1_9BACL</name>
<feature type="region of interest" description="Disordered" evidence="5">
    <location>
        <begin position="42"/>
        <end position="66"/>
    </location>
</feature>
<sequence>MKKQKRVGSVVNGTKKYTIRLATLLIGCLIVLAGCSTAANSGSESTASPAQQTNATTGQEPAAASNTRIVTDSYGEKEIPANPQRIFSVSATTPLLALGITPIGGLNYEITPDYYLNHYKDQITIAGDYPINYESVLELKPDLIIASSFVEADVVDQLSKIAPTVIYPWGVNLYEQLKFIAGIVGKEAEAEQWIKQHEEKAAKYKEEIKQYVGPDETVAAIQIVKNSFQVAGNRNMGHVLYDLLGLKPLPSIQKQIDDSEDYFVYTDSLSLEKLPDYDADRLIVKVDITQPGSEQFFEEMQQSAIWKSLSAVKNGKVYIVPHEKWWSYTLFSTDALLDETMQLFKK</sequence>
<dbReference type="PANTHER" id="PTHR30532">
    <property type="entry name" value="IRON III DICITRATE-BINDING PERIPLASMIC PROTEIN"/>
    <property type="match status" value="1"/>
</dbReference>
<dbReference type="GO" id="GO:1901678">
    <property type="term" value="P:iron coordination entity transport"/>
    <property type="evidence" value="ECO:0007669"/>
    <property type="project" value="UniProtKB-ARBA"/>
</dbReference>
<dbReference type="EMBL" id="CP016808">
    <property type="protein sequence ID" value="ANY67088.1"/>
    <property type="molecule type" value="Genomic_DNA"/>
</dbReference>
<evidence type="ECO:0000256" key="6">
    <source>
        <dbReference type="SAM" id="SignalP"/>
    </source>
</evidence>
<evidence type="ECO:0000256" key="3">
    <source>
        <dbReference type="ARBA" id="ARBA00022448"/>
    </source>
</evidence>
<evidence type="ECO:0000256" key="5">
    <source>
        <dbReference type="SAM" id="MobiDB-lite"/>
    </source>
</evidence>
<evidence type="ECO:0000259" key="7">
    <source>
        <dbReference type="PROSITE" id="PS50983"/>
    </source>
</evidence>
<keyword evidence="4 6" id="KW-0732">Signal</keyword>
<organism evidence="8">
    <name type="scientific">Paenibacillus sp. BIHB 4019</name>
    <dbReference type="NCBI Taxonomy" id="1870819"/>
    <lineage>
        <taxon>Bacteria</taxon>
        <taxon>Bacillati</taxon>
        <taxon>Bacillota</taxon>
        <taxon>Bacilli</taxon>
        <taxon>Bacillales</taxon>
        <taxon>Paenibacillaceae</taxon>
        <taxon>Paenibacillus</taxon>
    </lineage>
</organism>
<feature type="chain" id="PRO_5008534979" description="Fe/B12 periplasmic-binding domain-containing protein" evidence="6">
    <location>
        <begin position="39"/>
        <end position="346"/>
    </location>
</feature>
<comment type="similarity">
    <text evidence="2">Belongs to the bacterial solute-binding protein 8 family.</text>
</comment>
<dbReference type="Pfam" id="PF01497">
    <property type="entry name" value="Peripla_BP_2"/>
    <property type="match status" value="1"/>
</dbReference>
<gene>
    <name evidence="8" type="ORF">BBD42_11895</name>
</gene>
<evidence type="ECO:0000256" key="1">
    <source>
        <dbReference type="ARBA" id="ARBA00004196"/>
    </source>
</evidence>
<dbReference type="PANTHER" id="PTHR30532:SF29">
    <property type="entry name" value="FE(3+) DICITRATE-BINDING PERIPLASMIC PROTEIN"/>
    <property type="match status" value="1"/>
</dbReference>
<keyword evidence="3" id="KW-0813">Transport</keyword>
<evidence type="ECO:0000313" key="8">
    <source>
        <dbReference type="EMBL" id="ANY67088.1"/>
    </source>
</evidence>
<dbReference type="SUPFAM" id="SSF53807">
    <property type="entry name" value="Helical backbone' metal receptor"/>
    <property type="match status" value="1"/>
</dbReference>
<protein>
    <recommendedName>
        <fullName evidence="7">Fe/B12 periplasmic-binding domain-containing protein</fullName>
    </recommendedName>
</protein>
<evidence type="ECO:0000256" key="2">
    <source>
        <dbReference type="ARBA" id="ARBA00008814"/>
    </source>
</evidence>
<evidence type="ECO:0000256" key="4">
    <source>
        <dbReference type="ARBA" id="ARBA00022729"/>
    </source>
</evidence>
<dbReference type="PROSITE" id="PS51257">
    <property type="entry name" value="PROKAR_LIPOPROTEIN"/>
    <property type="match status" value="1"/>
</dbReference>
<reference evidence="8" key="1">
    <citation type="submission" date="2016-08" db="EMBL/GenBank/DDBJ databases">
        <title>Complete Genome Seqeunce of Paenibacillus sp. BIHB 4019 from tea rhizoplane.</title>
        <authorList>
            <person name="Thakur R."/>
            <person name="Swarnkar M.K."/>
            <person name="Gulati A."/>
        </authorList>
    </citation>
    <scope>NUCLEOTIDE SEQUENCE [LARGE SCALE GENOMIC DNA]</scope>
    <source>
        <strain evidence="8">BIHB4019</strain>
    </source>
</reference>
<dbReference type="PROSITE" id="PS50983">
    <property type="entry name" value="FE_B12_PBP"/>
    <property type="match status" value="1"/>
</dbReference>
<dbReference type="GO" id="GO:0030288">
    <property type="term" value="C:outer membrane-bounded periplasmic space"/>
    <property type="evidence" value="ECO:0007669"/>
    <property type="project" value="TreeGrafter"/>
</dbReference>
<dbReference type="AlphaFoldDB" id="A0A1B2DHA1"/>
<dbReference type="InterPro" id="IPR051313">
    <property type="entry name" value="Bact_iron-sidero_bind"/>
</dbReference>
<feature type="signal peptide" evidence="6">
    <location>
        <begin position="1"/>
        <end position="38"/>
    </location>
</feature>
<feature type="domain" description="Fe/B12 periplasmic-binding" evidence="7">
    <location>
        <begin position="83"/>
        <end position="346"/>
    </location>
</feature>
<dbReference type="InterPro" id="IPR002491">
    <property type="entry name" value="ABC_transptr_periplasmic_BD"/>
</dbReference>
<proteinExistence type="inferred from homology"/>
<dbReference type="Gene3D" id="3.40.50.1980">
    <property type="entry name" value="Nitrogenase molybdenum iron protein domain"/>
    <property type="match status" value="2"/>
</dbReference>
<comment type="subcellular location">
    <subcellularLocation>
        <location evidence="1">Cell envelope</location>
    </subcellularLocation>
</comment>
<accession>A0A1B2DHA1</accession>